<evidence type="ECO:0000256" key="2">
    <source>
        <dbReference type="ARBA" id="ARBA00010617"/>
    </source>
</evidence>
<dbReference type="Gene3D" id="1.10.630.10">
    <property type="entry name" value="Cytochrome P450"/>
    <property type="match status" value="1"/>
</dbReference>
<dbReference type="GO" id="GO:0016705">
    <property type="term" value="F:oxidoreductase activity, acting on paired donors, with incorporation or reduction of molecular oxygen"/>
    <property type="evidence" value="ECO:0007669"/>
    <property type="project" value="InterPro"/>
</dbReference>
<dbReference type="AlphaFoldDB" id="A0A2T9Y6U7"/>
<reference evidence="4 5" key="1">
    <citation type="journal article" date="2018" name="MBio">
        <title>Comparative Genomics Reveals the Core Gene Toolbox for the Fungus-Insect Symbiosis.</title>
        <authorList>
            <person name="Wang Y."/>
            <person name="Stata M."/>
            <person name="Wang W."/>
            <person name="Stajich J.E."/>
            <person name="White M.M."/>
            <person name="Moncalvo J.M."/>
        </authorList>
    </citation>
    <scope>NUCLEOTIDE SEQUENCE [LARGE SCALE GENOMIC DNA]</scope>
    <source>
        <strain evidence="4 5">SWE-8-4</strain>
    </source>
</reference>
<organism evidence="4 5">
    <name type="scientific">Smittium simulii</name>
    <dbReference type="NCBI Taxonomy" id="133385"/>
    <lineage>
        <taxon>Eukaryota</taxon>
        <taxon>Fungi</taxon>
        <taxon>Fungi incertae sedis</taxon>
        <taxon>Zoopagomycota</taxon>
        <taxon>Kickxellomycotina</taxon>
        <taxon>Harpellomycetes</taxon>
        <taxon>Harpellales</taxon>
        <taxon>Legeriomycetaceae</taxon>
        <taxon>Smittium</taxon>
    </lineage>
</organism>
<evidence type="ECO:0000313" key="5">
    <source>
        <dbReference type="Proteomes" id="UP000245383"/>
    </source>
</evidence>
<gene>
    <name evidence="4" type="ORF">BB561_006038</name>
</gene>
<dbReference type="GO" id="GO:0005506">
    <property type="term" value="F:iron ion binding"/>
    <property type="evidence" value="ECO:0007669"/>
    <property type="project" value="InterPro"/>
</dbReference>
<dbReference type="InterPro" id="IPR036396">
    <property type="entry name" value="Cyt_P450_sf"/>
</dbReference>
<accession>A0A2T9Y6U7</accession>
<comment type="similarity">
    <text evidence="2">Belongs to the cytochrome P450 family.</text>
</comment>
<dbReference type="GO" id="GO:0004497">
    <property type="term" value="F:monooxygenase activity"/>
    <property type="evidence" value="ECO:0007669"/>
    <property type="project" value="InterPro"/>
</dbReference>
<keyword evidence="3" id="KW-0479">Metal-binding</keyword>
<evidence type="ECO:0000256" key="1">
    <source>
        <dbReference type="ARBA" id="ARBA00001971"/>
    </source>
</evidence>
<evidence type="ECO:0000313" key="4">
    <source>
        <dbReference type="EMBL" id="PVU88081.1"/>
    </source>
</evidence>
<dbReference type="STRING" id="133385.A0A2T9Y6U7"/>
<keyword evidence="5" id="KW-1185">Reference proteome</keyword>
<dbReference type="PANTHER" id="PTHR46206">
    <property type="entry name" value="CYTOCHROME P450"/>
    <property type="match status" value="1"/>
</dbReference>
<dbReference type="SUPFAM" id="SSF48264">
    <property type="entry name" value="Cytochrome P450"/>
    <property type="match status" value="1"/>
</dbReference>
<dbReference type="OrthoDB" id="1844152at2759"/>
<evidence type="ECO:0000256" key="3">
    <source>
        <dbReference type="ARBA" id="ARBA00022723"/>
    </source>
</evidence>
<name>A0A2T9Y6U7_9FUNG</name>
<evidence type="ECO:0008006" key="6">
    <source>
        <dbReference type="Google" id="ProtNLM"/>
    </source>
</evidence>
<dbReference type="Proteomes" id="UP000245383">
    <property type="component" value="Unassembled WGS sequence"/>
</dbReference>
<proteinExistence type="inferred from homology"/>
<sequence length="277" mass="32220">MLQQPKKLKLMYNDADSTYKFAKRMSELGGVVKYDIIKNNVIVSDKFILEFKSYPSEVLNVDAGFYKTNLAFFDSRFTTIHDSEKFATLGDFFSNIYLYKCIEEDNISIQPYLYDILIREQKKIIGSFGKKITMASLIEMKTLDAFIKESLVQTNFILSNGDYIKKGSLISINAFSKQHKLNNFQQKFRNFDISRHLKSNSNQNIQCDIDLIWGYGSRVCPFKKYAISQIKIIIVTFIRNFYIFANSDGFEVHHPGYHLASTVMPKSNELFLKRRNL</sequence>
<dbReference type="Pfam" id="PF00067">
    <property type="entry name" value="p450"/>
    <property type="match status" value="1"/>
</dbReference>
<comment type="caution">
    <text evidence="4">The sequence shown here is derived from an EMBL/GenBank/DDBJ whole genome shotgun (WGS) entry which is preliminary data.</text>
</comment>
<comment type="cofactor">
    <cofactor evidence="1">
        <name>heme</name>
        <dbReference type="ChEBI" id="CHEBI:30413"/>
    </cofactor>
</comment>
<protein>
    <recommendedName>
        <fullName evidence="6">Cytochrome P450</fullName>
    </recommendedName>
</protein>
<dbReference type="InterPro" id="IPR001128">
    <property type="entry name" value="Cyt_P450"/>
</dbReference>
<dbReference type="GO" id="GO:0020037">
    <property type="term" value="F:heme binding"/>
    <property type="evidence" value="ECO:0007669"/>
    <property type="project" value="InterPro"/>
</dbReference>
<dbReference type="PANTHER" id="PTHR46206:SF7">
    <property type="entry name" value="P450, PUTATIVE (EUROFUNG)-RELATED"/>
    <property type="match status" value="1"/>
</dbReference>
<dbReference type="EMBL" id="MBFR01000418">
    <property type="protein sequence ID" value="PVU88081.1"/>
    <property type="molecule type" value="Genomic_DNA"/>
</dbReference>